<reference evidence="1" key="1">
    <citation type="submission" date="2020-05" db="EMBL/GenBank/DDBJ databases">
        <title>Large-scale comparative analyses of tick genomes elucidate their genetic diversity and vector capacities.</title>
        <authorList>
            <person name="Jia N."/>
            <person name="Wang J."/>
            <person name="Shi W."/>
            <person name="Du L."/>
            <person name="Sun Y."/>
            <person name="Zhan W."/>
            <person name="Jiang J."/>
            <person name="Wang Q."/>
            <person name="Zhang B."/>
            <person name="Ji P."/>
            <person name="Sakyi L.B."/>
            <person name="Cui X."/>
            <person name="Yuan T."/>
            <person name="Jiang B."/>
            <person name="Yang W."/>
            <person name="Lam T.T.-Y."/>
            <person name="Chang Q."/>
            <person name="Ding S."/>
            <person name="Wang X."/>
            <person name="Zhu J."/>
            <person name="Ruan X."/>
            <person name="Zhao L."/>
            <person name="Wei J."/>
            <person name="Que T."/>
            <person name="Du C."/>
            <person name="Cheng J."/>
            <person name="Dai P."/>
            <person name="Han X."/>
            <person name="Huang E."/>
            <person name="Gao Y."/>
            <person name="Liu J."/>
            <person name="Shao H."/>
            <person name="Ye R."/>
            <person name="Li L."/>
            <person name="Wei W."/>
            <person name="Wang X."/>
            <person name="Wang C."/>
            <person name="Yang T."/>
            <person name="Huo Q."/>
            <person name="Li W."/>
            <person name="Guo W."/>
            <person name="Chen H."/>
            <person name="Zhou L."/>
            <person name="Ni X."/>
            <person name="Tian J."/>
            <person name="Zhou Y."/>
            <person name="Sheng Y."/>
            <person name="Liu T."/>
            <person name="Pan Y."/>
            <person name="Xia L."/>
            <person name="Li J."/>
            <person name="Zhao F."/>
            <person name="Cao W."/>
        </authorList>
    </citation>
    <scope>NUCLEOTIDE SEQUENCE</scope>
    <source>
        <strain evidence="1">Dsil-2018</strain>
    </source>
</reference>
<evidence type="ECO:0000313" key="1">
    <source>
        <dbReference type="EMBL" id="KAH7966638.1"/>
    </source>
</evidence>
<gene>
    <name evidence="1" type="ORF">HPB49_018160</name>
</gene>
<organism evidence="1 2">
    <name type="scientific">Dermacentor silvarum</name>
    <name type="common">Tick</name>
    <dbReference type="NCBI Taxonomy" id="543639"/>
    <lineage>
        <taxon>Eukaryota</taxon>
        <taxon>Metazoa</taxon>
        <taxon>Ecdysozoa</taxon>
        <taxon>Arthropoda</taxon>
        <taxon>Chelicerata</taxon>
        <taxon>Arachnida</taxon>
        <taxon>Acari</taxon>
        <taxon>Parasitiformes</taxon>
        <taxon>Ixodida</taxon>
        <taxon>Ixodoidea</taxon>
        <taxon>Ixodidae</taxon>
        <taxon>Rhipicephalinae</taxon>
        <taxon>Dermacentor</taxon>
    </lineage>
</organism>
<proteinExistence type="predicted"/>
<comment type="caution">
    <text evidence="1">The sequence shown here is derived from an EMBL/GenBank/DDBJ whole genome shotgun (WGS) entry which is preliminary data.</text>
</comment>
<protein>
    <submittedName>
        <fullName evidence="1">Uncharacterized protein</fullName>
    </submittedName>
</protein>
<dbReference type="EMBL" id="CM023471">
    <property type="protein sequence ID" value="KAH7966638.1"/>
    <property type="molecule type" value="Genomic_DNA"/>
</dbReference>
<evidence type="ECO:0000313" key="2">
    <source>
        <dbReference type="Proteomes" id="UP000821865"/>
    </source>
</evidence>
<keyword evidence="2" id="KW-1185">Reference proteome</keyword>
<accession>A0ACB8DF79</accession>
<sequence length="242" mass="27201">MLIFCVVVMASLSYASSGAIRDANIFVDTIFQEKMPLLVKESPRLFPYATIEDFSFKVSKNGRTNRDLEVNMTRGEIHGLDHAVQRQGDCRAPDYYSENVTIFCSLTLQGLNVTFTALAQGDTLSAIRKTIWVNVAVRRTAAFFEASPYTGRDATLFTFHIGSFQLSVAYGHSLILNEGRSQKFKEEISARVKKELMSIFTLEYKDLLSPCCRIGQVPQGLMVTFPKALSKTREMVRNKELA</sequence>
<name>A0ACB8DF79_DERSI</name>
<dbReference type="Proteomes" id="UP000821865">
    <property type="component" value="Chromosome 2"/>
</dbReference>